<gene>
    <name evidence="3" type="primary">mazG</name>
    <name evidence="3" type="ORF">NCTC13150_00668</name>
</gene>
<sequence>MKFYRKILKRGFSSRQTVYNLVKYILVRGFELGKIYIVGLGPSDADQLTKKALEAIHSGRKNFLRTDQHESVNYFKDNEIPYLSFDGLYQKLDSFDQIYTRIYQELIQAAEKEDINYLVPGSPMIAEKTVKMLLDKLGPDQYEVIQGLSFLEPVFTLCQLDPVEGFILVDGDNFHWTDFNPHLANLVTQVYNARILADLKLSLGEIYGDDHEVFLVSDAGLKSQKVDRVKVHVLDRCQASYQTSLLVPKLTQKKNWQDLAKVMEELRGRHGCPWDLEQTHESICPDMIEESYEAVDAIKSGDLDQMVEELGDVLFQVYFHSQIAYEEGEFNLYDIWTQVTNKLIHRHPHVFDQEKYDEGNWDRIKDQSRGFKTFAQRLEDIRGLPALMRAQKITHQTGKIGFFWKDAQEVFSCVQEEMDELAQALAEGDSNHIQEEIGDVFYSLVNLCYALNYTAEDIMHQACKKIIHRLAKMEELAMKDQLDFQHLDFNQLENYWKLVKKIEK</sequence>
<keyword evidence="3" id="KW-0378">Hydrolase</keyword>
<proteinExistence type="predicted"/>
<dbReference type="GO" id="GO:0006203">
    <property type="term" value="P:dGTP catabolic process"/>
    <property type="evidence" value="ECO:0007669"/>
    <property type="project" value="TreeGrafter"/>
</dbReference>
<dbReference type="PANTHER" id="PTHR30522:SF0">
    <property type="entry name" value="NUCLEOSIDE TRIPHOSPHATE PYROPHOSPHOHYDROLASE"/>
    <property type="match status" value="1"/>
</dbReference>
<dbReference type="GO" id="GO:0046061">
    <property type="term" value="P:dATP catabolic process"/>
    <property type="evidence" value="ECO:0007669"/>
    <property type="project" value="TreeGrafter"/>
</dbReference>
<dbReference type="SUPFAM" id="SSF101386">
    <property type="entry name" value="all-alpha NTP pyrophosphatases"/>
    <property type="match status" value="2"/>
</dbReference>
<dbReference type="GO" id="GO:0046052">
    <property type="term" value="P:UTP catabolic process"/>
    <property type="evidence" value="ECO:0007669"/>
    <property type="project" value="TreeGrafter"/>
</dbReference>
<dbReference type="InterPro" id="IPR011551">
    <property type="entry name" value="NTP_PyrPHydrolase_MazG"/>
</dbReference>
<dbReference type="GO" id="GO:0006950">
    <property type="term" value="P:response to stress"/>
    <property type="evidence" value="ECO:0007669"/>
    <property type="project" value="UniProtKB-ARBA"/>
</dbReference>
<dbReference type="Pfam" id="PF00590">
    <property type="entry name" value="TP_methylase"/>
    <property type="match status" value="1"/>
</dbReference>
<dbReference type="Proteomes" id="UP000377798">
    <property type="component" value="Unassembled WGS sequence"/>
</dbReference>
<dbReference type="GO" id="GO:0008168">
    <property type="term" value="F:methyltransferase activity"/>
    <property type="evidence" value="ECO:0007669"/>
    <property type="project" value="InterPro"/>
</dbReference>
<dbReference type="CDD" id="cd11529">
    <property type="entry name" value="NTP-PPase_MazG_Cterm"/>
    <property type="match status" value="1"/>
</dbReference>
<name>A0A8H2QRS1_9FIRM</name>
<dbReference type="GO" id="GO:0046076">
    <property type="term" value="P:dTTP catabolic process"/>
    <property type="evidence" value="ECO:0007669"/>
    <property type="project" value="TreeGrafter"/>
</dbReference>
<evidence type="ECO:0000259" key="2">
    <source>
        <dbReference type="Pfam" id="PF03819"/>
    </source>
</evidence>
<evidence type="ECO:0000313" key="4">
    <source>
        <dbReference type="Proteomes" id="UP000377798"/>
    </source>
</evidence>
<comment type="caution">
    <text evidence="3">The sequence shown here is derived from an EMBL/GenBank/DDBJ whole genome shotgun (WGS) entry which is preliminary data.</text>
</comment>
<dbReference type="GO" id="GO:0046047">
    <property type="term" value="P:TTP catabolic process"/>
    <property type="evidence" value="ECO:0007669"/>
    <property type="project" value="TreeGrafter"/>
</dbReference>
<dbReference type="PANTHER" id="PTHR30522">
    <property type="entry name" value="NUCLEOSIDE TRIPHOSPHATE PYROPHOSPHOHYDROLASE"/>
    <property type="match status" value="1"/>
</dbReference>
<reference evidence="3 4" key="1">
    <citation type="submission" date="2019-02" db="EMBL/GenBank/DDBJ databases">
        <authorList>
            <consortium name="Pathogen Informatics"/>
        </authorList>
    </citation>
    <scope>NUCLEOTIDE SEQUENCE [LARGE SCALE GENOMIC DNA]</scope>
    <source>
        <strain evidence="3 4">3012STDY7089603</strain>
    </source>
</reference>
<dbReference type="FunFam" id="1.10.287.1080:FF:000001">
    <property type="entry name" value="Nucleoside triphosphate pyrophosphohydrolase"/>
    <property type="match status" value="1"/>
</dbReference>
<evidence type="ECO:0000313" key="3">
    <source>
        <dbReference type="EMBL" id="VFB16151.1"/>
    </source>
</evidence>
<dbReference type="InterPro" id="IPR014777">
    <property type="entry name" value="4pyrrole_Mease_sub1"/>
</dbReference>
<dbReference type="SUPFAM" id="SSF53790">
    <property type="entry name" value="Tetrapyrrole methylase"/>
    <property type="match status" value="1"/>
</dbReference>
<dbReference type="GO" id="GO:0046081">
    <property type="term" value="P:dUTP catabolic process"/>
    <property type="evidence" value="ECO:0007669"/>
    <property type="project" value="TreeGrafter"/>
</dbReference>
<dbReference type="CDD" id="cd11528">
    <property type="entry name" value="NTP-PPase_MazG_Nterm"/>
    <property type="match status" value="1"/>
</dbReference>
<keyword evidence="4" id="KW-1185">Reference proteome</keyword>
<feature type="domain" description="NTP pyrophosphohydrolase MazG-like" evidence="2">
    <location>
        <begin position="278"/>
        <end position="351"/>
    </location>
</feature>
<organism evidence="3 4">
    <name type="scientific">Urinicoccus massiliensis</name>
    <dbReference type="NCBI Taxonomy" id="1723382"/>
    <lineage>
        <taxon>Bacteria</taxon>
        <taxon>Bacillati</taxon>
        <taxon>Bacillota</taxon>
        <taxon>Tissierellia</taxon>
        <taxon>Tissierellales</taxon>
        <taxon>Peptoniphilaceae</taxon>
        <taxon>Urinicoccus</taxon>
    </lineage>
</organism>
<dbReference type="InterPro" id="IPR004518">
    <property type="entry name" value="MazG-like_dom"/>
</dbReference>
<dbReference type="InterPro" id="IPR000878">
    <property type="entry name" value="4pyrrol_Mease"/>
</dbReference>
<dbReference type="Gene3D" id="1.10.287.1080">
    <property type="entry name" value="MazG-like"/>
    <property type="match status" value="2"/>
</dbReference>
<dbReference type="InterPro" id="IPR035996">
    <property type="entry name" value="4pyrrol_Methylase_sf"/>
</dbReference>
<dbReference type="Pfam" id="PF03819">
    <property type="entry name" value="MazG"/>
    <property type="match status" value="2"/>
</dbReference>
<dbReference type="GO" id="GO:0004427">
    <property type="term" value="F:inorganic diphosphate phosphatase activity"/>
    <property type="evidence" value="ECO:0007669"/>
    <property type="project" value="UniProtKB-EC"/>
</dbReference>
<dbReference type="Gene3D" id="3.40.1010.10">
    <property type="entry name" value="Cobalt-precorrin-4 Transmethylase, Domain 1"/>
    <property type="match status" value="1"/>
</dbReference>
<accession>A0A8H2QRS1</accession>
<dbReference type="EMBL" id="CAACYI010000001">
    <property type="protein sequence ID" value="VFB16151.1"/>
    <property type="molecule type" value="Genomic_DNA"/>
</dbReference>
<protein>
    <submittedName>
        <fullName evidence="3">Nucleoside triphosphate pyrophosphohydrolase/pyrophosphatase MazG</fullName>
        <ecNumber evidence="3">3.6.1.1</ecNumber>
    </submittedName>
</protein>
<dbReference type="InterPro" id="IPR035013">
    <property type="entry name" value="YabN_N"/>
</dbReference>
<feature type="domain" description="Tetrapyrrole methylase" evidence="1">
    <location>
        <begin position="34"/>
        <end position="231"/>
    </location>
</feature>
<dbReference type="GO" id="GO:0047429">
    <property type="term" value="F:nucleoside triphosphate diphosphatase activity"/>
    <property type="evidence" value="ECO:0007669"/>
    <property type="project" value="InterPro"/>
</dbReference>
<feature type="domain" description="NTP pyrophosphohydrolase MazG-like" evidence="2">
    <location>
        <begin position="410"/>
        <end position="469"/>
    </location>
</feature>
<dbReference type="InterPro" id="IPR048015">
    <property type="entry name" value="NTP-PPase_MazG-like_N"/>
</dbReference>
<dbReference type="EC" id="3.6.1.1" evidence="3"/>
<dbReference type="NCBIfam" id="TIGR00444">
    <property type="entry name" value="mazG"/>
    <property type="match status" value="1"/>
</dbReference>
<dbReference type="NCBIfam" id="NF007113">
    <property type="entry name" value="PRK09562.1"/>
    <property type="match status" value="1"/>
</dbReference>
<dbReference type="InterPro" id="IPR048011">
    <property type="entry name" value="NTP-PPase_MazG-like_C"/>
</dbReference>
<dbReference type="CDD" id="cd11723">
    <property type="entry name" value="YabN_N_like"/>
    <property type="match status" value="1"/>
</dbReference>
<evidence type="ECO:0000259" key="1">
    <source>
        <dbReference type="Pfam" id="PF00590"/>
    </source>
</evidence>
<dbReference type="AlphaFoldDB" id="A0A8H2QRS1"/>